<dbReference type="RefSeq" id="WP_013872064.1">
    <property type="nucleotide sequence ID" value="NC_015656.1"/>
</dbReference>
<dbReference type="HOGENOM" id="CLU_053495_1_0_11"/>
<dbReference type="Pfam" id="PF00196">
    <property type="entry name" value="GerE"/>
    <property type="match status" value="1"/>
</dbReference>
<dbReference type="Gene3D" id="1.10.10.10">
    <property type="entry name" value="Winged helix-like DNA-binding domain superfamily/Winged helix DNA-binding domain"/>
    <property type="match status" value="1"/>
</dbReference>
<dbReference type="InterPro" id="IPR003018">
    <property type="entry name" value="GAF"/>
</dbReference>
<evidence type="ECO:0000313" key="5">
    <source>
        <dbReference type="EMBL" id="AEH08076.1"/>
    </source>
</evidence>
<evidence type="ECO:0000256" key="1">
    <source>
        <dbReference type="ARBA" id="ARBA00023015"/>
    </source>
</evidence>
<evidence type="ECO:0000259" key="4">
    <source>
        <dbReference type="PROSITE" id="PS50043"/>
    </source>
</evidence>
<dbReference type="PANTHER" id="PTHR44688:SF16">
    <property type="entry name" value="DNA-BINDING TRANSCRIPTIONAL ACTIVATOR DEVR_DOSR"/>
    <property type="match status" value="1"/>
</dbReference>
<dbReference type="GO" id="GO:0006355">
    <property type="term" value="P:regulation of DNA-templated transcription"/>
    <property type="evidence" value="ECO:0007669"/>
    <property type="project" value="InterPro"/>
</dbReference>
<dbReference type="InterPro" id="IPR029016">
    <property type="entry name" value="GAF-like_dom_sf"/>
</dbReference>
<protein>
    <submittedName>
        <fullName evidence="5">Transcriptional regulator, LuxR family</fullName>
    </submittedName>
</protein>
<evidence type="ECO:0000256" key="2">
    <source>
        <dbReference type="ARBA" id="ARBA00023125"/>
    </source>
</evidence>
<dbReference type="SUPFAM" id="SSF55781">
    <property type="entry name" value="GAF domain-like"/>
    <property type="match status" value="1"/>
</dbReference>
<dbReference type="SMART" id="SM00421">
    <property type="entry name" value="HTH_LUXR"/>
    <property type="match status" value="1"/>
</dbReference>
<dbReference type="PRINTS" id="PR00038">
    <property type="entry name" value="HTHLUXR"/>
</dbReference>
<dbReference type="AlphaFoldDB" id="F8B6A4"/>
<dbReference type="EMBL" id="CP002801">
    <property type="protein sequence ID" value="AEH08076.1"/>
    <property type="molecule type" value="Genomic_DNA"/>
</dbReference>
<reference evidence="5 6" key="1">
    <citation type="submission" date="2011-05" db="EMBL/GenBank/DDBJ databases">
        <title>Complete sequence of chromosome of Frankia symbiont of Datisca glomerata.</title>
        <authorList>
            <consortium name="US DOE Joint Genome Institute"/>
            <person name="Lucas S."/>
            <person name="Han J."/>
            <person name="Lapidus A."/>
            <person name="Cheng J.-F."/>
            <person name="Goodwin L."/>
            <person name="Pitluck S."/>
            <person name="Peters L."/>
            <person name="Mikhailova N."/>
            <person name="Chertkov O."/>
            <person name="Teshima H."/>
            <person name="Han C."/>
            <person name="Tapia R."/>
            <person name="Land M."/>
            <person name="Hauser L."/>
            <person name="Kyrpides N."/>
            <person name="Ivanova N."/>
            <person name="Pagani I."/>
            <person name="Berry A."/>
            <person name="Pawlowski K."/>
            <person name="Persson T."/>
            <person name="Vanden Heuvel B."/>
            <person name="Benson D."/>
            <person name="Woyke T."/>
        </authorList>
    </citation>
    <scope>NUCLEOTIDE SEQUENCE [LARGE SCALE GENOMIC DNA]</scope>
    <source>
        <strain evidence="6">4085684</strain>
    </source>
</reference>
<dbReference type="Proteomes" id="UP000001549">
    <property type="component" value="Chromosome"/>
</dbReference>
<gene>
    <name evidence="5" type="ordered locus">FsymDg_0534</name>
</gene>
<keyword evidence="6" id="KW-1185">Reference proteome</keyword>
<dbReference type="eggNOG" id="COG2197">
    <property type="taxonomic scope" value="Bacteria"/>
</dbReference>
<organism evidence="5 6">
    <name type="scientific">Candidatus Protofrankia datiscae</name>
    <dbReference type="NCBI Taxonomy" id="2716812"/>
    <lineage>
        <taxon>Bacteria</taxon>
        <taxon>Bacillati</taxon>
        <taxon>Actinomycetota</taxon>
        <taxon>Actinomycetes</taxon>
        <taxon>Frankiales</taxon>
        <taxon>Frankiaceae</taxon>
        <taxon>Protofrankia</taxon>
    </lineage>
</organism>
<dbReference type="Gene3D" id="3.30.450.40">
    <property type="match status" value="1"/>
</dbReference>
<dbReference type="SUPFAM" id="SSF46894">
    <property type="entry name" value="C-terminal effector domain of the bipartite response regulators"/>
    <property type="match status" value="1"/>
</dbReference>
<dbReference type="PROSITE" id="PS00622">
    <property type="entry name" value="HTH_LUXR_1"/>
    <property type="match status" value="1"/>
</dbReference>
<dbReference type="InterPro" id="IPR036388">
    <property type="entry name" value="WH-like_DNA-bd_sf"/>
</dbReference>
<evidence type="ECO:0000256" key="3">
    <source>
        <dbReference type="ARBA" id="ARBA00023163"/>
    </source>
</evidence>
<sequence>MNSLMKSSCDAPATSNVSGRATDLFERAVRLLGVEPERGRADAVDAADALSAACAERLLSGAPDAESTAALARLVCDLQDLAVEQAETRMASRARRIARCERGLSLLRTVISSKALEDRVCEEIAANCGFARVLLSRVEDGVWRPWKVNKMIRDEPWFAAWVQREILLDDLVLEAELLSERRPGLVTNTADPRVHPIIRAGEATSYVVAPITPAGRVVGFLHADHGSGGHTCDETDRDVLWAFSEGFGHLYERSVLVERLRLQRDRVRQTLAVVGAALEELTEAEIELVTAPDDDTPVARTASSVFRSEGGLDELTAREREVLALIAGGASNQEIAEQLVITVGTVKTHVKHILAKLGAVNRSQAIAAYHGVVQD</sequence>
<keyword evidence="1" id="KW-0805">Transcription regulation</keyword>
<dbReference type="InterPro" id="IPR016032">
    <property type="entry name" value="Sig_transdc_resp-reg_C-effctor"/>
</dbReference>
<evidence type="ECO:0000313" key="6">
    <source>
        <dbReference type="Proteomes" id="UP000001549"/>
    </source>
</evidence>
<dbReference type="InterPro" id="IPR000792">
    <property type="entry name" value="Tscrpt_reg_LuxR_C"/>
</dbReference>
<dbReference type="GO" id="GO:0003677">
    <property type="term" value="F:DNA binding"/>
    <property type="evidence" value="ECO:0007669"/>
    <property type="project" value="UniProtKB-KW"/>
</dbReference>
<accession>F8B6A4</accession>
<dbReference type="eggNOG" id="COG2203">
    <property type="taxonomic scope" value="Bacteria"/>
</dbReference>
<dbReference type="PROSITE" id="PS50043">
    <property type="entry name" value="HTH_LUXR_2"/>
    <property type="match status" value="1"/>
</dbReference>
<dbReference type="PANTHER" id="PTHR44688">
    <property type="entry name" value="DNA-BINDING TRANSCRIPTIONAL ACTIVATOR DEVR_DOSR"/>
    <property type="match status" value="1"/>
</dbReference>
<keyword evidence="3" id="KW-0804">Transcription</keyword>
<name>F8B6A4_9ACTN</name>
<dbReference type="KEGG" id="fsy:FsymDg_0534"/>
<feature type="domain" description="HTH luxR-type" evidence="4">
    <location>
        <begin position="308"/>
        <end position="373"/>
    </location>
</feature>
<keyword evidence="2" id="KW-0238">DNA-binding</keyword>
<proteinExistence type="predicted"/>
<dbReference type="STRING" id="656024.FsymDg_0534"/>
<dbReference type="Pfam" id="PF01590">
    <property type="entry name" value="GAF"/>
    <property type="match status" value="1"/>
</dbReference>
<dbReference type="CDD" id="cd06170">
    <property type="entry name" value="LuxR_C_like"/>
    <property type="match status" value="1"/>
</dbReference>